<feature type="domain" description="Protein root UVB sensitive/RUS" evidence="3">
    <location>
        <begin position="400"/>
        <end position="632"/>
    </location>
</feature>
<dbReference type="PANTHER" id="PTHR12770:SF22">
    <property type="entry name" value="PROTEIN ROOT UVB SENSITIVE 1, CHLOROPLASTIC"/>
    <property type="match status" value="1"/>
</dbReference>
<proteinExistence type="inferred from homology"/>
<dbReference type="InterPro" id="IPR054549">
    <property type="entry name" value="UVB_sens_RUS_dom"/>
</dbReference>
<dbReference type="PANTHER" id="PTHR12770">
    <property type="entry name" value="RUS1 FAMILY PROTEIN C16ORF58"/>
    <property type="match status" value="1"/>
</dbReference>
<reference evidence="5" key="1">
    <citation type="submission" date="2020-07" db="EMBL/GenBank/DDBJ databases">
        <authorList>
            <person name="Lin J."/>
        </authorList>
    </citation>
    <scope>NUCLEOTIDE SEQUENCE</scope>
</reference>
<evidence type="ECO:0000256" key="2">
    <source>
        <dbReference type="SAM" id="Phobius"/>
    </source>
</evidence>
<keyword evidence="2" id="KW-1133">Transmembrane helix</keyword>
<feature type="domain" description="Root UVB sensitive protein C-terminal" evidence="4">
    <location>
        <begin position="679"/>
        <end position="744"/>
    </location>
</feature>
<evidence type="ECO:0000313" key="5">
    <source>
        <dbReference type="EMBL" id="CAD1818595.1"/>
    </source>
</evidence>
<dbReference type="EMBL" id="LR862139">
    <property type="protein sequence ID" value="CAD1818595.1"/>
    <property type="molecule type" value="Genomic_DNA"/>
</dbReference>
<dbReference type="InterPro" id="IPR055412">
    <property type="entry name" value="UVB_sens_C"/>
</dbReference>
<keyword evidence="2" id="KW-0812">Transmembrane</keyword>
<evidence type="ECO:0000256" key="1">
    <source>
        <dbReference type="ARBA" id="ARBA00007558"/>
    </source>
</evidence>
<evidence type="ECO:0000259" key="4">
    <source>
        <dbReference type="Pfam" id="PF24160"/>
    </source>
</evidence>
<keyword evidence="2" id="KW-0472">Membrane</keyword>
<comment type="similarity">
    <text evidence="1">Belongs to the RUS1 family.</text>
</comment>
<dbReference type="InterPro" id="IPR006968">
    <property type="entry name" value="RUS_fam"/>
</dbReference>
<gene>
    <name evidence="5" type="ORF">CB5_LOCUS1806</name>
</gene>
<sequence>MREKRKIRSEQCKITLFAVHSRYPTHSPLLSCPRFLKSPGPSPFPLLVFFFTSSSGARLRLRCLWAPRGRPHPRRRLFLRTRSSRRCSTRRRAAAAAAASHSFACSSGSSAHDPEKWLALKLQKTASVNHHTQGCIGEESEEKIRYSPVYLDGKMRRFPVQRRFAPMSSVYVLGLGLGLPCQCKRSTSVFLPPRPCIMLHEPFFLSCSSSSFSSTRLSNPSHHLHHLFLIPTLALIVRDHPTLLSSPKEDHYPVTLPIRTHPLSPHLPYGGSGGGNKNNWWWLWWRQGDPSDPDDCWWSCSLPMLFGLVLLYHGGVQGHSPRRPHASLLFLFLLCLLSLFLAPLALARTSIDDSKDLLVWEVKGGKRTRLAPDACRDSFAAVANNDDEFPFYRGVESCWQSSRDLVVRLMLPEGYPDSVSCDYLEYSLWRGVQGIASQINSVLSTQALLYAVGLGKGAIPTAAAVNWVLKDGIGYLSKILLSKFGRQFDVNPKGWRLFADLLENAAYGLEILTPVFPHLFVLIGAAAGAGRSASSLIQAATRSCFYAGFATQRNFAEVIAKGEAQGMVSKFLGIMIGITLANYVGSSTSLALSSYFMITGIHMYCNLKSYQSIQLRTVNPYRASLLFSEYLLSGQIPSIKEVNDEEPLCPGLPFFNAHKGQSETLSLEAKDAASGVYRRLQLGSKLSQVVNNKEDTFALIELFRNEGYLLAEKQGRFHVVLKEGSSPEDMLKSLFHANYMYWLEKNVGIEPRSVAEECSPGGGYIYPWITCEGSSAISNMTGNKAAGLRMGL</sequence>
<evidence type="ECO:0000259" key="3">
    <source>
        <dbReference type="Pfam" id="PF04884"/>
    </source>
</evidence>
<dbReference type="GO" id="GO:0032502">
    <property type="term" value="P:developmental process"/>
    <property type="evidence" value="ECO:0007669"/>
    <property type="project" value="TreeGrafter"/>
</dbReference>
<name>A0A6V7NJ18_ANACO</name>
<feature type="transmembrane region" description="Helical" evidence="2">
    <location>
        <begin position="571"/>
        <end position="598"/>
    </location>
</feature>
<dbReference type="Pfam" id="PF04884">
    <property type="entry name" value="UVB_sens_prot"/>
    <property type="match status" value="1"/>
</dbReference>
<feature type="transmembrane region" description="Helical" evidence="2">
    <location>
        <begin position="326"/>
        <end position="347"/>
    </location>
</feature>
<dbReference type="GO" id="GO:0009941">
    <property type="term" value="C:chloroplast envelope"/>
    <property type="evidence" value="ECO:0007669"/>
    <property type="project" value="TreeGrafter"/>
</dbReference>
<dbReference type="AlphaFoldDB" id="A0A6V7NJ18"/>
<protein>
    <recommendedName>
        <fullName evidence="6">Protein root UVB sensitive 1, chloroplastic</fullName>
    </recommendedName>
</protein>
<feature type="transmembrane region" description="Helical" evidence="2">
    <location>
        <begin position="296"/>
        <end position="314"/>
    </location>
</feature>
<dbReference type="GO" id="GO:0010224">
    <property type="term" value="P:response to UV-B"/>
    <property type="evidence" value="ECO:0007669"/>
    <property type="project" value="TreeGrafter"/>
</dbReference>
<evidence type="ECO:0008006" key="6">
    <source>
        <dbReference type="Google" id="ProtNLM"/>
    </source>
</evidence>
<dbReference type="Pfam" id="PF24160">
    <property type="entry name" value="UVB_sens_C"/>
    <property type="match status" value="1"/>
</dbReference>
<organism evidence="5">
    <name type="scientific">Ananas comosus var. bracteatus</name>
    <name type="common">red pineapple</name>
    <dbReference type="NCBI Taxonomy" id="296719"/>
    <lineage>
        <taxon>Eukaryota</taxon>
        <taxon>Viridiplantae</taxon>
        <taxon>Streptophyta</taxon>
        <taxon>Embryophyta</taxon>
        <taxon>Tracheophyta</taxon>
        <taxon>Spermatophyta</taxon>
        <taxon>Magnoliopsida</taxon>
        <taxon>Liliopsida</taxon>
        <taxon>Poales</taxon>
        <taxon>Bromeliaceae</taxon>
        <taxon>Bromelioideae</taxon>
        <taxon>Ananas</taxon>
    </lineage>
</organism>
<accession>A0A6V7NJ18</accession>